<dbReference type="SUPFAM" id="SSF52540">
    <property type="entry name" value="P-loop containing nucleoside triphosphate hydrolases"/>
    <property type="match status" value="2"/>
</dbReference>
<dbReference type="PANTHER" id="PTHR47642:SF5">
    <property type="entry name" value="ATP-DEPENDENT DNA HELICASE"/>
    <property type="match status" value="1"/>
</dbReference>
<dbReference type="GO" id="GO:0000723">
    <property type="term" value="P:telomere maintenance"/>
    <property type="evidence" value="ECO:0007669"/>
    <property type="project" value="InterPro"/>
</dbReference>
<dbReference type="GO" id="GO:0043139">
    <property type="term" value="F:5'-3' DNA helicase activity"/>
    <property type="evidence" value="ECO:0007669"/>
    <property type="project" value="UniProtKB-EC"/>
</dbReference>
<evidence type="ECO:0000313" key="5">
    <source>
        <dbReference type="EMBL" id="KAF5329106.1"/>
    </source>
</evidence>
<evidence type="ECO:0000256" key="1">
    <source>
        <dbReference type="RuleBase" id="RU363044"/>
    </source>
</evidence>
<dbReference type="InterPro" id="IPR010285">
    <property type="entry name" value="DNA_helicase_pif1-like_DEAD"/>
</dbReference>
<reference evidence="5 6" key="1">
    <citation type="journal article" date="2020" name="ISME J.">
        <title>Uncovering the hidden diversity of litter-decomposition mechanisms in mushroom-forming fungi.</title>
        <authorList>
            <person name="Floudas D."/>
            <person name="Bentzer J."/>
            <person name="Ahren D."/>
            <person name="Johansson T."/>
            <person name="Persson P."/>
            <person name="Tunlid A."/>
        </authorList>
    </citation>
    <scope>NUCLEOTIDE SEQUENCE [LARGE SCALE GENOMIC DNA]</scope>
    <source>
        <strain evidence="5 6">CBS 175.51</strain>
    </source>
</reference>
<dbReference type="PANTHER" id="PTHR47642">
    <property type="entry name" value="ATP-DEPENDENT DNA HELICASE"/>
    <property type="match status" value="1"/>
</dbReference>
<dbReference type="GO" id="GO:0006281">
    <property type="term" value="P:DNA repair"/>
    <property type="evidence" value="ECO:0007669"/>
    <property type="project" value="UniProtKB-KW"/>
</dbReference>
<comment type="cofactor">
    <cofactor evidence="1">
        <name>Mg(2+)</name>
        <dbReference type="ChEBI" id="CHEBI:18420"/>
    </cofactor>
</comment>
<keyword evidence="1" id="KW-0347">Helicase</keyword>
<dbReference type="GO" id="GO:0016787">
    <property type="term" value="F:hydrolase activity"/>
    <property type="evidence" value="ECO:0007669"/>
    <property type="project" value="UniProtKB-KW"/>
</dbReference>
<gene>
    <name evidence="5" type="ORF">D9611_014293</name>
</gene>
<dbReference type="CDD" id="cd18809">
    <property type="entry name" value="SF1_C_RecD"/>
    <property type="match status" value="1"/>
</dbReference>
<dbReference type="Pfam" id="PF14214">
    <property type="entry name" value="Helitron_like_N"/>
    <property type="match status" value="1"/>
</dbReference>
<evidence type="ECO:0000259" key="3">
    <source>
        <dbReference type="Pfam" id="PF14214"/>
    </source>
</evidence>
<feature type="domain" description="DNA helicase Pif1-like DEAD-box helicase" evidence="2">
    <location>
        <begin position="1247"/>
        <end position="1465"/>
    </location>
</feature>
<keyword evidence="6" id="KW-1185">Reference proteome</keyword>
<dbReference type="EMBL" id="JAACJK010000122">
    <property type="protein sequence ID" value="KAF5329106.1"/>
    <property type="molecule type" value="Genomic_DNA"/>
</dbReference>
<keyword evidence="1" id="KW-0378">Hydrolase</keyword>
<keyword evidence="1" id="KW-0227">DNA damage</keyword>
<feature type="domain" description="Helitron helicase-like" evidence="3">
    <location>
        <begin position="313"/>
        <end position="532"/>
    </location>
</feature>
<sequence length="1762" mass="198015">MLHHGIKFSFAASLEHCRDILIRHIFPHPLPEPLALTVSHAFLHPSGLQLMEGEVTLSLCSECTNCLKKRKLPPLALANQNYLGEVPDELKDLTVVEEAMISRSRAKCWIIQLKEINQNLDVPIAQRGMKGHVIIFPQRPSEIARVLPPSVDDIVTAICVIFIGSKPPSQEWLRAKAKPLIVRKEKVRNALLWLKAHNPFAESDGLTSRYDASETGPAQDSPSVDIPFQNVVVTDVDARAPAHELRAAAMRHFKKRGGGYFQISHDAEPVNEFFNPDLLPMIYPTLFPYGIGGPENRGRRAPLSFARHVKHLFALHDRRFQEHYSFLFTTFNILQRRAILLHTSLKVKRSSFDHVAATFASVSPDVLHAVAEKVGNGNTSFESPEERQALSLMKEVKLITSNVPASTSSKVVMRNEIKALIVDKGLPSFYLTINPADIYNPLVRLLAGAEIDMDNLLDKDMSNYWDQSILVAKNPAVAARFFNTVMKAFISKILGYDPNGTDNEGGILGVVSAYYGCVEAQGRGTLHCHMLVWLYGALNPDEIKRRVLHLRDTEFQARLLAFLDDTISTSIPDDPGDTCPVEVPSASYHPCSVRGVNLEGVPEDVARLAKQRDIHYLASQCQRHTHSNTCYKYWKGPPNPKECRFDLDESNTHPASSFDEETGELNLRRLDGLVNNYNDTIIRAVRCNMDIKFIGSGNTAKAVCYYITDYITKSQLKTHVAFAALELASQKLGEYDPDEDDLQTRAKRLLQRCAYSMVSHQELSAQQVISYLMDLEDHFTSHRFRNLYWTSFERYVDSESPLQFAQCVPTPDDSEDPDCDGDNSDEQVLSMHELGDSADDDDEASQFGEYRERAGDQEDEVGVRVDGVTGGLVLRSDQTADYLLRGKQLEAISLWDFVAQVDKIANLSVPNSRGGEGTDEEEMDWSDCGTSTRATAIEELLLDTHRFRPRSEFQDTHLEARTHFLRIRLPTKRYIPVPIGPAIPRRDTTDPAVNERYSRLMLILFKPWRNVADLRTQGQSWIKAFDEFVKTCDPFSKSRMDNMQVLHECKDSRDDHFTRRSKEKWRRGFASGLNPETNRRTIAQDDFFGEADEFSAILEHLESIERGADGRLQRARANADECIARAEQSGMFSSQLNQPDTQTSSTLIDRGTHLIDENNLDGLEAVWRSTYEDRRGTMKQKLARSEPASELEQGAMTLPAIPSLIAPNPVFQRNRITSPTIPLIAQDIAPPQQEQTSIEDVVQQFTLNNEQARAFKIIANHALERKPNPLRMYLGGAGGTGKSRVIDALKDFFTQRGERERLRLASFTGVAARNISGTTLHSALNLFQRISKSGSEKSKRDLIALWEGVDFLFIDEVSMIGCHLLLQISNALVDAKGNTAPFGGMNVIFAGDFAQLPPVGQRRLSCSMDKTRSLKSQYDLGGQLLWHSVETVVILTESMRQSGKANEGFVDLLGRLREGRCTDNDYELLTARMIQKASPDWTQWQDAPIIVSDNAAKDALNVRATIAFAERTRRELHWYFAEDTRRGQPIHDPELKRHLHSLDSGRTNYRLGKVPLVIGMPVMINQNYDVEGGIVNGTTGVLKKIRYRVGQDGLRHAISCVVESPSITASPLPELGENCAAVLEDSVDLKFVNPYSGKRCTIKRTQLPISPGFAMTAHKAQGKTFERAIVDLTCCVGTEAPYVMVSRVKSLSGLMVLWDFSKQKISCRQSQDTRDEMKRLEVLRLKTVLEYGSTEEINEARVSLQLLRKKPGSDVPKRKRRK</sequence>
<dbReference type="Pfam" id="PF20209">
    <property type="entry name" value="DUF6570"/>
    <property type="match status" value="1"/>
</dbReference>
<dbReference type="GO" id="GO:0006310">
    <property type="term" value="P:DNA recombination"/>
    <property type="evidence" value="ECO:0007669"/>
    <property type="project" value="UniProtKB-KW"/>
</dbReference>
<protein>
    <recommendedName>
        <fullName evidence="1">ATP-dependent DNA helicase</fullName>
        <ecNumber evidence="1">5.6.2.3</ecNumber>
    </recommendedName>
</protein>
<comment type="catalytic activity">
    <reaction evidence="1">
        <text>ATP + H2O = ADP + phosphate + H(+)</text>
        <dbReference type="Rhea" id="RHEA:13065"/>
        <dbReference type="ChEBI" id="CHEBI:15377"/>
        <dbReference type="ChEBI" id="CHEBI:15378"/>
        <dbReference type="ChEBI" id="CHEBI:30616"/>
        <dbReference type="ChEBI" id="CHEBI:43474"/>
        <dbReference type="ChEBI" id="CHEBI:456216"/>
        <dbReference type="EC" id="5.6.2.3"/>
    </reaction>
</comment>
<keyword evidence="1" id="KW-0547">Nucleotide-binding</keyword>
<name>A0A8H5BTV0_9AGAR</name>
<dbReference type="InterPro" id="IPR027417">
    <property type="entry name" value="P-loop_NTPase"/>
</dbReference>
<dbReference type="Pfam" id="PF05970">
    <property type="entry name" value="PIF1"/>
    <property type="match status" value="1"/>
</dbReference>
<feature type="domain" description="DUF6570" evidence="4">
    <location>
        <begin position="69"/>
        <end position="200"/>
    </location>
</feature>
<dbReference type="InterPro" id="IPR051055">
    <property type="entry name" value="PIF1_helicase"/>
</dbReference>
<dbReference type="Gene3D" id="3.40.50.300">
    <property type="entry name" value="P-loop containing nucleotide triphosphate hydrolases"/>
    <property type="match status" value="1"/>
</dbReference>
<keyword evidence="1" id="KW-0233">DNA recombination</keyword>
<comment type="caution">
    <text evidence="5">The sequence shown here is derived from an EMBL/GenBank/DDBJ whole genome shotgun (WGS) entry which is preliminary data.</text>
</comment>
<evidence type="ECO:0000259" key="2">
    <source>
        <dbReference type="Pfam" id="PF05970"/>
    </source>
</evidence>
<evidence type="ECO:0000259" key="4">
    <source>
        <dbReference type="Pfam" id="PF20209"/>
    </source>
</evidence>
<dbReference type="EC" id="5.6.2.3" evidence="1"/>
<proteinExistence type="inferred from homology"/>
<comment type="similarity">
    <text evidence="1">Belongs to the helicase family.</text>
</comment>
<organism evidence="5 6">
    <name type="scientific">Ephemerocybe angulata</name>
    <dbReference type="NCBI Taxonomy" id="980116"/>
    <lineage>
        <taxon>Eukaryota</taxon>
        <taxon>Fungi</taxon>
        <taxon>Dikarya</taxon>
        <taxon>Basidiomycota</taxon>
        <taxon>Agaricomycotina</taxon>
        <taxon>Agaricomycetes</taxon>
        <taxon>Agaricomycetidae</taxon>
        <taxon>Agaricales</taxon>
        <taxon>Agaricineae</taxon>
        <taxon>Psathyrellaceae</taxon>
        <taxon>Ephemerocybe</taxon>
    </lineage>
</organism>
<dbReference type="OrthoDB" id="10007484at2759"/>
<dbReference type="Proteomes" id="UP000541558">
    <property type="component" value="Unassembled WGS sequence"/>
</dbReference>
<dbReference type="InterPro" id="IPR025476">
    <property type="entry name" value="Helitron_helicase-like"/>
</dbReference>
<dbReference type="InterPro" id="IPR046700">
    <property type="entry name" value="DUF6570"/>
</dbReference>
<dbReference type="GO" id="GO:0005524">
    <property type="term" value="F:ATP binding"/>
    <property type="evidence" value="ECO:0007669"/>
    <property type="project" value="UniProtKB-KW"/>
</dbReference>
<accession>A0A8H5BTV0</accession>
<keyword evidence="1" id="KW-0067">ATP-binding</keyword>
<keyword evidence="1" id="KW-0234">DNA repair</keyword>
<evidence type="ECO:0000313" key="6">
    <source>
        <dbReference type="Proteomes" id="UP000541558"/>
    </source>
</evidence>